<evidence type="ECO:0000313" key="1">
    <source>
        <dbReference type="EMBL" id="CAA9541526.1"/>
    </source>
</evidence>
<organism evidence="1">
    <name type="scientific">uncultured Thermomicrobiales bacterium</name>
    <dbReference type="NCBI Taxonomy" id="1645740"/>
    <lineage>
        <taxon>Bacteria</taxon>
        <taxon>Pseudomonadati</taxon>
        <taxon>Thermomicrobiota</taxon>
        <taxon>Thermomicrobia</taxon>
        <taxon>Thermomicrobiales</taxon>
        <taxon>environmental samples</taxon>
    </lineage>
</organism>
<dbReference type="AlphaFoldDB" id="A0A6J4U5H3"/>
<proteinExistence type="predicted"/>
<protein>
    <submittedName>
        <fullName evidence="1">Uncharacterized protein</fullName>
    </submittedName>
</protein>
<reference evidence="1" key="1">
    <citation type="submission" date="2020-02" db="EMBL/GenBank/DDBJ databases">
        <authorList>
            <person name="Meier V. D."/>
        </authorList>
    </citation>
    <scope>NUCLEOTIDE SEQUENCE</scope>
    <source>
        <strain evidence="1">AVDCRST_MAG19</strain>
    </source>
</reference>
<dbReference type="EMBL" id="CADCWL010000001">
    <property type="protein sequence ID" value="CAA9541526.1"/>
    <property type="molecule type" value="Genomic_DNA"/>
</dbReference>
<name>A0A6J4U5H3_9BACT</name>
<sequence>MERVADGAEGATGPCFSLRAMLREHALALQTEAKVASACGAHTAFVAGVVAPTATGVAGVEQEGWLDRIKGEHDNLPAARG</sequence>
<accession>A0A6J4U5H3</accession>
<gene>
    <name evidence="1" type="ORF">AVDCRST_MAG19-1553</name>
</gene>